<gene>
    <name evidence="1" type="ORF">TU73_00985</name>
</gene>
<dbReference type="Proteomes" id="UP000051446">
    <property type="component" value="Unassembled WGS sequence"/>
</dbReference>
<reference evidence="1 2" key="1">
    <citation type="submission" date="2015-02" db="EMBL/GenBank/DDBJ databases">
        <title>Pseudomonas helleri sp. nov. and Pseudomonas weihenstephanensis sp. nov., isolated from raw cows milk.</title>
        <authorList>
            <person name="von Neubeck M."/>
            <person name="Huptas C."/>
            <person name="Wenning M."/>
            <person name="Scherer S."/>
        </authorList>
    </citation>
    <scope>NUCLEOTIDE SEQUENCE [LARGE SCALE GENOMIC DNA]</scope>
    <source>
        <strain evidence="1 2">DSM 17149</strain>
    </source>
</reference>
<accession>A0A0R2YP17</accession>
<name>A0A0R2YP17_9PSED</name>
<evidence type="ECO:0000313" key="2">
    <source>
        <dbReference type="Proteomes" id="UP000051446"/>
    </source>
</evidence>
<dbReference type="PATRIC" id="fig|75588.4.peg.1875"/>
<protein>
    <submittedName>
        <fullName evidence="1">Uncharacterized protein</fullName>
    </submittedName>
</protein>
<dbReference type="RefSeq" id="WP_057010583.1">
    <property type="nucleotide sequence ID" value="NZ_JYLH01000001.1"/>
</dbReference>
<comment type="caution">
    <text evidence="1">The sequence shown here is derived from an EMBL/GenBank/DDBJ whole genome shotgun (WGS) entry which is preliminary data.</text>
</comment>
<proteinExistence type="predicted"/>
<organism evidence="1 2">
    <name type="scientific">Pseudomonas libanensis</name>
    <dbReference type="NCBI Taxonomy" id="75588"/>
    <lineage>
        <taxon>Bacteria</taxon>
        <taxon>Pseudomonadati</taxon>
        <taxon>Pseudomonadota</taxon>
        <taxon>Gammaproteobacteria</taxon>
        <taxon>Pseudomonadales</taxon>
        <taxon>Pseudomonadaceae</taxon>
        <taxon>Pseudomonas</taxon>
    </lineage>
</organism>
<dbReference type="EMBL" id="JYLH01000001">
    <property type="protein sequence ID" value="KRP48700.1"/>
    <property type="molecule type" value="Genomic_DNA"/>
</dbReference>
<sequence length="95" mass="10583">MGIEYDKPRLAGIISDAITNHFLEMIPKSPNAEEVRKILEEAIEVVVRTTAVLHDDFESRPAELLREGRKHSKANADRYLKLIMSPGSKAWGGPG</sequence>
<evidence type="ECO:0000313" key="1">
    <source>
        <dbReference type="EMBL" id="KRP48700.1"/>
    </source>
</evidence>
<dbReference type="AlphaFoldDB" id="A0A0R2YP17"/>